<keyword evidence="2" id="KW-0175">Coiled coil</keyword>
<feature type="compositionally biased region" description="Basic and acidic residues" evidence="3">
    <location>
        <begin position="335"/>
        <end position="348"/>
    </location>
</feature>
<reference evidence="7 8" key="1">
    <citation type="submission" date="2020-02" db="EMBL/GenBank/DDBJ databases">
        <title>Genome sequence of the type strain CGMCC 1.15528 of Mesorhizobium zhangyense.</title>
        <authorList>
            <person name="Gao J."/>
            <person name="Sun J."/>
        </authorList>
    </citation>
    <scope>NUCLEOTIDE SEQUENCE [LARGE SCALE GENOMIC DNA]</scope>
    <source>
        <strain evidence="7 8">CGMCC 1.15528</strain>
    </source>
</reference>
<evidence type="ECO:0000259" key="6">
    <source>
        <dbReference type="Pfam" id="PF25994"/>
    </source>
</evidence>
<keyword evidence="1" id="KW-0732">Signal</keyword>
<evidence type="ECO:0000259" key="4">
    <source>
        <dbReference type="Pfam" id="PF02563"/>
    </source>
</evidence>
<evidence type="ECO:0000256" key="1">
    <source>
        <dbReference type="ARBA" id="ARBA00022729"/>
    </source>
</evidence>
<feature type="domain" description="Polysaccharide export protein N-terminal" evidence="4">
    <location>
        <begin position="41"/>
        <end position="128"/>
    </location>
</feature>
<accession>A0A7C9R586</accession>
<protein>
    <submittedName>
        <fullName evidence="7">Sugar ABC transporter substrate-binding protein</fullName>
    </submittedName>
</protein>
<evidence type="ECO:0000313" key="7">
    <source>
        <dbReference type="EMBL" id="NGN40302.1"/>
    </source>
</evidence>
<dbReference type="InterPro" id="IPR049712">
    <property type="entry name" value="Poly_export"/>
</dbReference>
<dbReference type="InterPro" id="IPR058781">
    <property type="entry name" value="HH_AprE-like"/>
</dbReference>
<sequence>MTRQTQPERHALTISHPVWRAGRRFFCFSAAAIVMLLPMAAQSADYQLGTMDKLRIRVVEWRTAEGAVRDWSSISGDYTVGPAGNISLPFIGEMPASGKTTTEISTAIGEELQQKFGLLDKPDASVELAEFRPVFLSGDVETPGQYPFAPNLTVLKALSLAGGLHRADSGQRIERDFINARGNYDVLVSQRNGLLARRARLISEAEDKDIEFPKELQDSADGKKLITDETNFKLARAKKLRDQLQSNEDLRNLLQSEIASLEKKIVTQNRQMELYRKELDSIGNLADRGLVVNSRVLSLEQSVSDLQGKVLDMETASLRAKQDISKATQDAADLQSDRDTEIAQDRQSTEADIEGLSLKIGMYKDLIAEALSHDPAAGRSSSAGEAPPVSYSIVRDNDGKASEIPVDENTPVQPGDVIKVGILPIPAN</sequence>
<feature type="domain" description="Soluble ligand binding" evidence="5">
    <location>
        <begin position="134"/>
        <end position="169"/>
    </location>
</feature>
<evidence type="ECO:0000256" key="3">
    <source>
        <dbReference type="SAM" id="MobiDB-lite"/>
    </source>
</evidence>
<dbReference type="InterPro" id="IPR003715">
    <property type="entry name" value="Poly_export_N"/>
</dbReference>
<feature type="coiled-coil region" evidence="2">
    <location>
        <begin position="237"/>
        <end position="278"/>
    </location>
</feature>
<name>A0A7C9R586_9HYPH</name>
<dbReference type="Proteomes" id="UP000481252">
    <property type="component" value="Unassembled WGS sequence"/>
</dbReference>
<dbReference type="Gene3D" id="3.30.1950.10">
    <property type="entry name" value="wza like domain"/>
    <property type="match status" value="1"/>
</dbReference>
<feature type="region of interest" description="Disordered" evidence="3">
    <location>
        <begin position="329"/>
        <end position="348"/>
    </location>
</feature>
<dbReference type="InterPro" id="IPR019554">
    <property type="entry name" value="Soluble_ligand-bd"/>
</dbReference>
<dbReference type="PANTHER" id="PTHR33619">
    <property type="entry name" value="POLYSACCHARIDE EXPORT PROTEIN GFCE-RELATED"/>
    <property type="match status" value="1"/>
</dbReference>
<dbReference type="GO" id="GO:0015159">
    <property type="term" value="F:polysaccharide transmembrane transporter activity"/>
    <property type="evidence" value="ECO:0007669"/>
    <property type="project" value="InterPro"/>
</dbReference>
<evidence type="ECO:0000259" key="5">
    <source>
        <dbReference type="Pfam" id="PF10531"/>
    </source>
</evidence>
<evidence type="ECO:0000256" key="2">
    <source>
        <dbReference type="SAM" id="Coils"/>
    </source>
</evidence>
<dbReference type="EMBL" id="JAAKZG010000002">
    <property type="protein sequence ID" value="NGN40302.1"/>
    <property type="molecule type" value="Genomic_DNA"/>
</dbReference>
<organism evidence="7 8">
    <name type="scientific">Mesorhizobium zhangyense</name>
    <dbReference type="NCBI Taxonomy" id="1776730"/>
    <lineage>
        <taxon>Bacteria</taxon>
        <taxon>Pseudomonadati</taxon>
        <taxon>Pseudomonadota</taxon>
        <taxon>Alphaproteobacteria</taxon>
        <taxon>Hyphomicrobiales</taxon>
        <taxon>Phyllobacteriaceae</taxon>
        <taxon>Mesorhizobium</taxon>
    </lineage>
</organism>
<comment type="caution">
    <text evidence="7">The sequence shown here is derived from an EMBL/GenBank/DDBJ whole genome shotgun (WGS) entry which is preliminary data.</text>
</comment>
<dbReference type="Pfam" id="PF02563">
    <property type="entry name" value="Poly_export"/>
    <property type="match status" value="1"/>
</dbReference>
<proteinExistence type="predicted"/>
<evidence type="ECO:0000313" key="8">
    <source>
        <dbReference type="Proteomes" id="UP000481252"/>
    </source>
</evidence>
<feature type="region of interest" description="Disordered" evidence="3">
    <location>
        <begin position="375"/>
        <end position="415"/>
    </location>
</feature>
<gene>
    <name evidence="7" type="ORF">G6N74_04435</name>
</gene>
<feature type="domain" description="AprE-like long alpha-helical hairpin" evidence="6">
    <location>
        <begin position="180"/>
        <end position="360"/>
    </location>
</feature>
<keyword evidence="8" id="KW-1185">Reference proteome</keyword>
<dbReference type="PANTHER" id="PTHR33619:SF3">
    <property type="entry name" value="POLYSACCHARIDE EXPORT PROTEIN GFCE-RELATED"/>
    <property type="match status" value="1"/>
</dbReference>
<dbReference type="Pfam" id="PF25994">
    <property type="entry name" value="HH_AprE"/>
    <property type="match status" value="1"/>
</dbReference>
<dbReference type="AlphaFoldDB" id="A0A7C9R586"/>
<dbReference type="Pfam" id="PF10531">
    <property type="entry name" value="SLBB"/>
    <property type="match status" value="1"/>
</dbReference>